<sequence>MLWTGTFKGLSVGTGNYELHPSIVDEIWAETADATKTIPSAFVRSFAGGKGKFTAESWSFWFLYVAPGVLQGRLHIVYHKHACDLSVIIKRCLKFGITMDEIDDLERKIIDWVREYERQVLLYYQYKEGRLCTCTLTVHGLFHIPNDIRNCGPEWATWTFFMERYCGFLKRGLQSKRFPWANLNNRLLNIAYFEQLRVRYDVSADLHSHSTDPQTVLIHPCASSNIPAPNITQKIAEYFSNLIGSHLIKPSKIRASLPRKMARWSRVRIVDGDRIRAAYTPAEEADGLRDNTFVRYETEIEQKVQGEWRWVQILGYGRLDEILECRLPSDDSLRAYSGQLRLLAVITPCSTVGRDATQNIVSYTQTNRQIVVDLAGVMAAVGRFQSRGKWFIVDRTGGFVKPEFIPHADHDA</sequence>
<reference evidence="1" key="1">
    <citation type="submission" date="2023-03" db="EMBL/GenBank/DDBJ databases">
        <title>Massive genome expansion in bonnet fungi (Mycena s.s.) driven by repeated elements and novel gene families across ecological guilds.</title>
        <authorList>
            <consortium name="Lawrence Berkeley National Laboratory"/>
            <person name="Harder C.B."/>
            <person name="Miyauchi S."/>
            <person name="Viragh M."/>
            <person name="Kuo A."/>
            <person name="Thoen E."/>
            <person name="Andreopoulos B."/>
            <person name="Lu D."/>
            <person name="Skrede I."/>
            <person name="Drula E."/>
            <person name="Henrissat B."/>
            <person name="Morin E."/>
            <person name="Kohler A."/>
            <person name="Barry K."/>
            <person name="LaButti K."/>
            <person name="Morin E."/>
            <person name="Salamov A."/>
            <person name="Lipzen A."/>
            <person name="Mereny Z."/>
            <person name="Hegedus B."/>
            <person name="Baldrian P."/>
            <person name="Stursova M."/>
            <person name="Weitz H."/>
            <person name="Taylor A."/>
            <person name="Grigoriev I.V."/>
            <person name="Nagy L.G."/>
            <person name="Martin F."/>
            <person name="Kauserud H."/>
        </authorList>
    </citation>
    <scope>NUCLEOTIDE SEQUENCE</scope>
    <source>
        <strain evidence="1">9144</strain>
    </source>
</reference>
<dbReference type="PANTHER" id="PTHR46579">
    <property type="entry name" value="F5/8 TYPE C DOMAIN-CONTAINING PROTEIN-RELATED"/>
    <property type="match status" value="1"/>
</dbReference>
<dbReference type="EMBL" id="JARJCW010000018">
    <property type="protein sequence ID" value="KAJ7214803.1"/>
    <property type="molecule type" value="Genomic_DNA"/>
</dbReference>
<proteinExistence type="predicted"/>
<keyword evidence="2" id="KW-1185">Reference proteome</keyword>
<protein>
    <submittedName>
        <fullName evidence="1">Uncharacterized protein</fullName>
    </submittedName>
</protein>
<evidence type="ECO:0000313" key="1">
    <source>
        <dbReference type="EMBL" id="KAJ7214803.1"/>
    </source>
</evidence>
<comment type="caution">
    <text evidence="1">The sequence shown here is derived from an EMBL/GenBank/DDBJ whole genome shotgun (WGS) entry which is preliminary data.</text>
</comment>
<dbReference type="PANTHER" id="PTHR46579:SF1">
    <property type="entry name" value="F5_8 TYPE C DOMAIN-CONTAINING PROTEIN"/>
    <property type="match status" value="1"/>
</dbReference>
<dbReference type="Proteomes" id="UP001219525">
    <property type="component" value="Unassembled WGS sequence"/>
</dbReference>
<accession>A0AAD6VJG5</accession>
<organism evidence="1 2">
    <name type="scientific">Mycena pura</name>
    <dbReference type="NCBI Taxonomy" id="153505"/>
    <lineage>
        <taxon>Eukaryota</taxon>
        <taxon>Fungi</taxon>
        <taxon>Dikarya</taxon>
        <taxon>Basidiomycota</taxon>
        <taxon>Agaricomycotina</taxon>
        <taxon>Agaricomycetes</taxon>
        <taxon>Agaricomycetidae</taxon>
        <taxon>Agaricales</taxon>
        <taxon>Marasmiineae</taxon>
        <taxon>Mycenaceae</taxon>
        <taxon>Mycena</taxon>
    </lineage>
</organism>
<evidence type="ECO:0000313" key="2">
    <source>
        <dbReference type="Proteomes" id="UP001219525"/>
    </source>
</evidence>
<gene>
    <name evidence="1" type="ORF">GGX14DRAFT_359812</name>
</gene>
<name>A0AAD6VJG5_9AGAR</name>
<dbReference type="AlphaFoldDB" id="A0AAD6VJG5"/>